<protein>
    <submittedName>
        <fullName evidence="1">Uncharacterized protein</fullName>
    </submittedName>
</protein>
<dbReference type="AlphaFoldDB" id="A0A1T5EA74"/>
<dbReference type="STRING" id="623280.SAMN05660226_03210"/>
<proteinExistence type="predicted"/>
<reference evidence="1 2" key="1">
    <citation type="submission" date="2017-02" db="EMBL/GenBank/DDBJ databases">
        <authorList>
            <person name="Peterson S.W."/>
        </authorList>
    </citation>
    <scope>NUCLEOTIDE SEQUENCE [LARGE SCALE GENOMIC DNA]</scope>
    <source>
        <strain evidence="1 2">DSM 22899</strain>
    </source>
</reference>
<accession>A0A1T5EA74</accession>
<keyword evidence="2" id="KW-1185">Reference proteome</keyword>
<dbReference type="RefSeq" id="WP_139378733.1">
    <property type="nucleotide sequence ID" value="NZ_FUYS01000009.1"/>
</dbReference>
<organism evidence="1 2">
    <name type="scientific">Parapedobacter luteus</name>
    <dbReference type="NCBI Taxonomy" id="623280"/>
    <lineage>
        <taxon>Bacteria</taxon>
        <taxon>Pseudomonadati</taxon>
        <taxon>Bacteroidota</taxon>
        <taxon>Sphingobacteriia</taxon>
        <taxon>Sphingobacteriales</taxon>
        <taxon>Sphingobacteriaceae</taxon>
        <taxon>Parapedobacter</taxon>
    </lineage>
</organism>
<evidence type="ECO:0000313" key="1">
    <source>
        <dbReference type="EMBL" id="SKB80972.1"/>
    </source>
</evidence>
<sequence length="96" mass="10726">MFDFDGTKLGQCTGRRNIQKALPIVHFSLTQTFYYSSKLIADQTPKGRHAAWNYAINAVYVIVVMDGFSMPGGNLPVTHPSNYPPDWPLLPGWLAN</sequence>
<dbReference type="EMBL" id="FUYS01000009">
    <property type="protein sequence ID" value="SKB80972.1"/>
    <property type="molecule type" value="Genomic_DNA"/>
</dbReference>
<evidence type="ECO:0000313" key="2">
    <source>
        <dbReference type="Proteomes" id="UP000190541"/>
    </source>
</evidence>
<dbReference type="Proteomes" id="UP000190541">
    <property type="component" value="Unassembled WGS sequence"/>
</dbReference>
<gene>
    <name evidence="1" type="ORF">SAMN05660226_03210</name>
</gene>
<name>A0A1T5EA74_9SPHI</name>